<accession>D8TFI8</accession>
<evidence type="ECO:0000313" key="2">
    <source>
        <dbReference type="Proteomes" id="UP000001514"/>
    </source>
</evidence>
<dbReference type="AlphaFoldDB" id="D8TFI8"/>
<dbReference type="HOGENOM" id="CLU_2150250_0_0_1"/>
<dbReference type="InParanoid" id="D8TFI8"/>
<evidence type="ECO:0000313" key="1">
    <source>
        <dbReference type="EMBL" id="EFJ04575.1"/>
    </source>
</evidence>
<dbReference type="Gramene" id="EFJ04575">
    <property type="protein sequence ID" value="EFJ04575"/>
    <property type="gene ID" value="SELMODRAFT_432281"/>
</dbReference>
<name>D8TFI8_SELML</name>
<proteinExistence type="predicted"/>
<dbReference type="Proteomes" id="UP000001514">
    <property type="component" value="Unassembled WGS sequence"/>
</dbReference>
<protein>
    <submittedName>
        <fullName evidence="1">Uncharacterized protein</fullName>
    </submittedName>
</protein>
<dbReference type="KEGG" id="smo:SELMODRAFT_432281"/>
<reference evidence="1 2" key="1">
    <citation type="journal article" date="2011" name="Science">
        <title>The Selaginella genome identifies genetic changes associated with the evolution of vascular plants.</title>
        <authorList>
            <person name="Banks J.A."/>
            <person name="Nishiyama T."/>
            <person name="Hasebe M."/>
            <person name="Bowman J.L."/>
            <person name="Gribskov M."/>
            <person name="dePamphilis C."/>
            <person name="Albert V.A."/>
            <person name="Aono N."/>
            <person name="Aoyama T."/>
            <person name="Ambrose B.A."/>
            <person name="Ashton N.W."/>
            <person name="Axtell M.J."/>
            <person name="Barker E."/>
            <person name="Barker M.S."/>
            <person name="Bennetzen J.L."/>
            <person name="Bonawitz N.D."/>
            <person name="Chapple C."/>
            <person name="Cheng C."/>
            <person name="Correa L.G."/>
            <person name="Dacre M."/>
            <person name="DeBarry J."/>
            <person name="Dreyer I."/>
            <person name="Elias M."/>
            <person name="Engstrom E.M."/>
            <person name="Estelle M."/>
            <person name="Feng L."/>
            <person name="Finet C."/>
            <person name="Floyd S.K."/>
            <person name="Frommer W.B."/>
            <person name="Fujita T."/>
            <person name="Gramzow L."/>
            <person name="Gutensohn M."/>
            <person name="Harholt J."/>
            <person name="Hattori M."/>
            <person name="Heyl A."/>
            <person name="Hirai T."/>
            <person name="Hiwatashi Y."/>
            <person name="Ishikawa M."/>
            <person name="Iwata M."/>
            <person name="Karol K.G."/>
            <person name="Koehler B."/>
            <person name="Kolukisaoglu U."/>
            <person name="Kubo M."/>
            <person name="Kurata T."/>
            <person name="Lalonde S."/>
            <person name="Li K."/>
            <person name="Li Y."/>
            <person name="Litt A."/>
            <person name="Lyons E."/>
            <person name="Manning G."/>
            <person name="Maruyama T."/>
            <person name="Michael T.P."/>
            <person name="Mikami K."/>
            <person name="Miyazaki S."/>
            <person name="Morinaga S."/>
            <person name="Murata T."/>
            <person name="Mueller-Roeber B."/>
            <person name="Nelson D.R."/>
            <person name="Obara M."/>
            <person name="Oguri Y."/>
            <person name="Olmstead R.G."/>
            <person name="Onodera N."/>
            <person name="Petersen B.L."/>
            <person name="Pils B."/>
            <person name="Prigge M."/>
            <person name="Rensing S.A."/>
            <person name="Riano-Pachon D.M."/>
            <person name="Roberts A.W."/>
            <person name="Sato Y."/>
            <person name="Scheller H.V."/>
            <person name="Schulz B."/>
            <person name="Schulz C."/>
            <person name="Shakirov E.V."/>
            <person name="Shibagaki N."/>
            <person name="Shinohara N."/>
            <person name="Shippen D.E."/>
            <person name="Soerensen I."/>
            <person name="Sotooka R."/>
            <person name="Sugimoto N."/>
            <person name="Sugita M."/>
            <person name="Sumikawa N."/>
            <person name="Tanurdzic M."/>
            <person name="Theissen G."/>
            <person name="Ulvskov P."/>
            <person name="Wakazuki S."/>
            <person name="Weng J.K."/>
            <person name="Willats W.W."/>
            <person name="Wipf D."/>
            <person name="Wolf P.G."/>
            <person name="Yang L."/>
            <person name="Zimmer A.D."/>
            <person name="Zhu Q."/>
            <person name="Mitros T."/>
            <person name="Hellsten U."/>
            <person name="Loque D."/>
            <person name="Otillar R."/>
            <person name="Salamov A."/>
            <person name="Schmutz J."/>
            <person name="Shapiro H."/>
            <person name="Lindquist E."/>
            <person name="Lucas S."/>
            <person name="Rokhsar D."/>
            <person name="Grigoriev I.V."/>
        </authorList>
    </citation>
    <scope>NUCLEOTIDE SEQUENCE [LARGE SCALE GENOMIC DNA]</scope>
</reference>
<sequence>MGLAVNMSKTKMMDFGLDTASKFHYKGPHEENLRYTIDRCLPQKTGVGPNQIAVKPNTPITRQRQKLADTAIAESQHMAQALGKGWWHTLKVWIATLSTLMTELIEQLKFWT</sequence>
<gene>
    <name evidence="1" type="ORF">SELMODRAFT_432281</name>
</gene>
<dbReference type="EMBL" id="GL377799">
    <property type="protein sequence ID" value="EFJ04575.1"/>
    <property type="molecule type" value="Genomic_DNA"/>
</dbReference>
<keyword evidence="2" id="KW-1185">Reference proteome</keyword>
<organism evidence="2">
    <name type="scientific">Selaginella moellendorffii</name>
    <name type="common">Spikemoss</name>
    <dbReference type="NCBI Taxonomy" id="88036"/>
    <lineage>
        <taxon>Eukaryota</taxon>
        <taxon>Viridiplantae</taxon>
        <taxon>Streptophyta</taxon>
        <taxon>Embryophyta</taxon>
        <taxon>Tracheophyta</taxon>
        <taxon>Lycopodiopsida</taxon>
        <taxon>Selaginellales</taxon>
        <taxon>Selaginellaceae</taxon>
        <taxon>Selaginella</taxon>
    </lineage>
</organism>